<evidence type="ECO:0000313" key="3">
    <source>
        <dbReference type="Proteomes" id="UP000534286"/>
    </source>
</evidence>
<dbReference type="Proteomes" id="UP000534286">
    <property type="component" value="Unassembled WGS sequence"/>
</dbReference>
<name>A0A7W7RWF8_9ACTN</name>
<evidence type="ECO:0000313" key="2">
    <source>
        <dbReference type="EMBL" id="MBB4939528.1"/>
    </source>
</evidence>
<dbReference type="AlphaFoldDB" id="A0A7W7RWF8"/>
<proteinExistence type="predicted"/>
<comment type="caution">
    <text evidence="2">The sequence shown here is derived from an EMBL/GenBank/DDBJ whole genome shotgun (WGS) entry which is preliminary data.</text>
</comment>
<evidence type="ECO:0000256" key="1">
    <source>
        <dbReference type="SAM" id="MobiDB-lite"/>
    </source>
</evidence>
<dbReference type="EMBL" id="JACHJU010000001">
    <property type="protein sequence ID" value="MBB4939528.1"/>
    <property type="molecule type" value="Genomic_DNA"/>
</dbReference>
<organism evidence="2 3">
    <name type="scientific">Streptosporangium album</name>
    <dbReference type="NCBI Taxonomy" id="47479"/>
    <lineage>
        <taxon>Bacteria</taxon>
        <taxon>Bacillati</taxon>
        <taxon>Actinomycetota</taxon>
        <taxon>Actinomycetes</taxon>
        <taxon>Streptosporangiales</taxon>
        <taxon>Streptosporangiaceae</taxon>
        <taxon>Streptosporangium</taxon>
    </lineage>
</organism>
<reference evidence="2 3" key="1">
    <citation type="submission" date="2020-08" db="EMBL/GenBank/DDBJ databases">
        <title>Sequencing the genomes of 1000 actinobacteria strains.</title>
        <authorList>
            <person name="Klenk H.-P."/>
        </authorList>
    </citation>
    <scope>NUCLEOTIDE SEQUENCE [LARGE SCALE GENOMIC DNA]</scope>
    <source>
        <strain evidence="2 3">DSM 43023</strain>
    </source>
</reference>
<keyword evidence="3" id="KW-1185">Reference proteome</keyword>
<gene>
    <name evidence="2" type="ORF">FHR32_003833</name>
</gene>
<protein>
    <submittedName>
        <fullName evidence="2">Uncharacterized protein</fullName>
    </submittedName>
</protein>
<sequence>MTAPAAGHGVAVPGAFIGSAAAPAVSAVSAASGGGRGGPVARGPRRPEPEVQKPKERPMISFMISVVPP</sequence>
<accession>A0A7W7RWF8</accession>
<feature type="region of interest" description="Disordered" evidence="1">
    <location>
        <begin position="27"/>
        <end position="69"/>
    </location>
</feature>
<feature type="compositionally biased region" description="Basic and acidic residues" evidence="1">
    <location>
        <begin position="45"/>
        <end position="58"/>
    </location>
</feature>